<feature type="domain" description="Immunoglobulin" evidence="11">
    <location>
        <begin position="150"/>
        <end position="214"/>
    </location>
</feature>
<comment type="caution">
    <text evidence="12">The sequence shown here is derived from an EMBL/GenBank/DDBJ whole genome shotgun (WGS) entry which is preliminary data.</text>
</comment>
<feature type="disulfide bond" evidence="10">
    <location>
        <begin position="79"/>
        <end position="94"/>
    </location>
</feature>
<dbReference type="CDD" id="cd00112">
    <property type="entry name" value="LDLa"/>
    <property type="match status" value="3"/>
</dbReference>
<feature type="disulfide bond" evidence="10">
    <location>
        <begin position="227"/>
        <end position="239"/>
    </location>
</feature>
<evidence type="ECO:0000256" key="9">
    <source>
        <dbReference type="ARBA" id="ARBA00023180"/>
    </source>
</evidence>
<dbReference type="InterPro" id="IPR036055">
    <property type="entry name" value="LDL_receptor-like_sf"/>
</dbReference>
<proteinExistence type="predicted"/>
<evidence type="ECO:0000256" key="4">
    <source>
        <dbReference type="ARBA" id="ARBA00022729"/>
    </source>
</evidence>
<sequence length="262" mass="29596">CNHLGYKTGLIRRQNIRLVEDSYMRNIIQCDHFNDCCIFNLIHEADRLDVFYCVLCMTGCSHEEFQCRSGECIKQSDRCNRQYDCRDGSDEQNCPAVVHLHCPPGQSPCRTVQQCIPSSALCDGRVDCQDFSDEGQHCTDREGLNLRTYPDDQIIKENREVVFQCRDEGPNRDVNGRLEMPDIQVEHSGTYICEAIGVPSNTPGSQVSVHLTVEPFTLPPTRPPQACRLNEATCSNGECIGKQFVCDGKFDCTDGSDEMRLQ</sequence>
<dbReference type="GO" id="GO:0012505">
    <property type="term" value="C:endomembrane system"/>
    <property type="evidence" value="ECO:0007669"/>
    <property type="project" value="UniProtKB-SubCell"/>
</dbReference>
<dbReference type="CDD" id="cd00096">
    <property type="entry name" value="Ig"/>
    <property type="match status" value="1"/>
</dbReference>
<feature type="disulfide bond" evidence="10">
    <location>
        <begin position="234"/>
        <end position="252"/>
    </location>
</feature>
<dbReference type="PANTHER" id="PTHR24270">
    <property type="entry name" value="LOW-DENSITY LIPOPROTEIN RECEPTOR-RELATED"/>
    <property type="match status" value="1"/>
</dbReference>
<keyword evidence="9" id="KW-0325">Glycoprotein</keyword>
<dbReference type="PANTHER" id="PTHR24270:SF62">
    <property type="entry name" value="LOW-DENSITY LIPOPROTEIN RECEPTOR-RELATED PROTEIN 2"/>
    <property type="match status" value="1"/>
</dbReference>
<keyword evidence="7" id="KW-0472">Membrane</keyword>
<evidence type="ECO:0000256" key="8">
    <source>
        <dbReference type="ARBA" id="ARBA00023157"/>
    </source>
</evidence>
<dbReference type="SUPFAM" id="SSF57424">
    <property type="entry name" value="LDL receptor-like module"/>
    <property type="match status" value="3"/>
</dbReference>
<keyword evidence="5" id="KW-0677">Repeat</keyword>
<dbReference type="PRINTS" id="PR00261">
    <property type="entry name" value="LDLRECEPTOR"/>
</dbReference>
<evidence type="ECO:0000256" key="5">
    <source>
        <dbReference type="ARBA" id="ARBA00022737"/>
    </source>
</evidence>
<dbReference type="InterPro" id="IPR023415">
    <property type="entry name" value="LDLR_class-A_CS"/>
</dbReference>
<dbReference type="Gene3D" id="4.10.400.10">
    <property type="entry name" value="Low-density Lipoprotein Receptor"/>
    <property type="match status" value="3"/>
</dbReference>
<gene>
    <name evidence="12" type="ORF">L9F63_028235</name>
</gene>
<evidence type="ECO:0000256" key="6">
    <source>
        <dbReference type="ARBA" id="ARBA00022989"/>
    </source>
</evidence>
<protein>
    <recommendedName>
        <fullName evidence="11">Immunoglobulin domain-containing protein</fullName>
    </recommendedName>
</protein>
<feature type="disulfide bond" evidence="10">
    <location>
        <begin position="60"/>
        <end position="72"/>
    </location>
</feature>
<dbReference type="GO" id="GO:0016192">
    <property type="term" value="P:vesicle-mediated transport"/>
    <property type="evidence" value="ECO:0007669"/>
    <property type="project" value="UniProtKB-ARBA"/>
</dbReference>
<evidence type="ECO:0000256" key="7">
    <source>
        <dbReference type="ARBA" id="ARBA00023136"/>
    </source>
</evidence>
<dbReference type="InterPro" id="IPR003599">
    <property type="entry name" value="Ig_sub"/>
</dbReference>
<dbReference type="PROSITE" id="PS01209">
    <property type="entry name" value="LDLRA_1"/>
    <property type="match status" value="1"/>
</dbReference>
<feature type="disulfide bond" evidence="10">
    <location>
        <begin position="67"/>
        <end position="85"/>
    </location>
</feature>
<dbReference type="SMART" id="SM00409">
    <property type="entry name" value="IG"/>
    <property type="match status" value="1"/>
</dbReference>
<reference evidence="12" key="2">
    <citation type="submission" date="2023-05" db="EMBL/GenBank/DDBJ databases">
        <authorList>
            <person name="Fouks B."/>
        </authorList>
    </citation>
    <scope>NUCLEOTIDE SEQUENCE</scope>
    <source>
        <strain evidence="12">Stay&amp;Tobe</strain>
        <tissue evidence="12">Testes</tissue>
    </source>
</reference>
<dbReference type="InterPro" id="IPR050685">
    <property type="entry name" value="LDLR"/>
</dbReference>
<dbReference type="EMBL" id="JASPKZ010006214">
    <property type="protein sequence ID" value="KAJ9587513.1"/>
    <property type="molecule type" value="Genomic_DNA"/>
</dbReference>
<evidence type="ECO:0000259" key="11">
    <source>
        <dbReference type="SMART" id="SM00409"/>
    </source>
</evidence>
<evidence type="ECO:0000313" key="12">
    <source>
        <dbReference type="EMBL" id="KAJ9587513.1"/>
    </source>
</evidence>
<keyword evidence="13" id="KW-1185">Reference proteome</keyword>
<evidence type="ECO:0000256" key="2">
    <source>
        <dbReference type="ARBA" id="ARBA00004308"/>
    </source>
</evidence>
<evidence type="ECO:0000256" key="10">
    <source>
        <dbReference type="PROSITE-ProRule" id="PRU00124"/>
    </source>
</evidence>
<dbReference type="SUPFAM" id="SSF48726">
    <property type="entry name" value="Immunoglobulin"/>
    <property type="match status" value="1"/>
</dbReference>
<dbReference type="InterPro" id="IPR036179">
    <property type="entry name" value="Ig-like_dom_sf"/>
</dbReference>
<dbReference type="Pfam" id="PF00057">
    <property type="entry name" value="Ldl_recept_a"/>
    <property type="match status" value="3"/>
</dbReference>
<dbReference type="GO" id="GO:0005886">
    <property type="term" value="C:plasma membrane"/>
    <property type="evidence" value="ECO:0007669"/>
    <property type="project" value="TreeGrafter"/>
</dbReference>
<dbReference type="FunFam" id="4.10.400.10:FF:000034">
    <property type="entry name" value="Low-density lipoprotein receptor-related protein 2"/>
    <property type="match status" value="1"/>
</dbReference>
<dbReference type="PROSITE" id="PS50068">
    <property type="entry name" value="LDLRA_2"/>
    <property type="match status" value="3"/>
</dbReference>
<comment type="caution">
    <text evidence="10">Lacks conserved residue(s) required for the propagation of feature annotation.</text>
</comment>
<keyword evidence="8 10" id="KW-1015">Disulfide bond</keyword>
<feature type="non-terminal residue" evidence="12">
    <location>
        <position position="262"/>
    </location>
</feature>
<reference evidence="12" key="1">
    <citation type="journal article" date="2023" name="IScience">
        <title>Live-bearing cockroach genome reveals convergent evolutionary mechanisms linked to viviparity in insects and beyond.</title>
        <authorList>
            <person name="Fouks B."/>
            <person name="Harrison M.C."/>
            <person name="Mikhailova A.A."/>
            <person name="Marchal E."/>
            <person name="English S."/>
            <person name="Carruthers M."/>
            <person name="Jennings E.C."/>
            <person name="Chiamaka E.L."/>
            <person name="Frigard R.A."/>
            <person name="Pippel M."/>
            <person name="Attardo G.M."/>
            <person name="Benoit J.B."/>
            <person name="Bornberg-Bauer E."/>
            <person name="Tobe S.S."/>
        </authorList>
    </citation>
    <scope>NUCLEOTIDE SEQUENCE</scope>
    <source>
        <strain evidence="12">Stay&amp;Tobe</strain>
    </source>
</reference>
<keyword evidence="3" id="KW-0812">Transmembrane</keyword>
<dbReference type="FunFam" id="4.10.400.10:FF:000044">
    <property type="entry name" value="Basement membrane-specific heparan sulfate proteoglycan core protein"/>
    <property type="match status" value="1"/>
</dbReference>
<dbReference type="SMART" id="SM00192">
    <property type="entry name" value="LDLa"/>
    <property type="match status" value="3"/>
</dbReference>
<accession>A0AAD7ZXB8</accession>
<comment type="subcellular location">
    <subcellularLocation>
        <location evidence="2">Endomembrane system</location>
    </subcellularLocation>
    <subcellularLocation>
        <location evidence="1">Membrane</location>
        <topology evidence="1">Single-pass membrane protein</topology>
    </subcellularLocation>
</comment>
<dbReference type="InterPro" id="IPR002172">
    <property type="entry name" value="LDrepeatLR_classA_rpt"/>
</dbReference>
<evidence type="ECO:0000313" key="13">
    <source>
        <dbReference type="Proteomes" id="UP001233999"/>
    </source>
</evidence>
<name>A0AAD7ZXB8_DIPPU</name>
<keyword evidence="4" id="KW-0732">Signal</keyword>
<organism evidence="12 13">
    <name type="scientific">Diploptera punctata</name>
    <name type="common">Pacific beetle cockroach</name>
    <dbReference type="NCBI Taxonomy" id="6984"/>
    <lineage>
        <taxon>Eukaryota</taxon>
        <taxon>Metazoa</taxon>
        <taxon>Ecdysozoa</taxon>
        <taxon>Arthropoda</taxon>
        <taxon>Hexapoda</taxon>
        <taxon>Insecta</taxon>
        <taxon>Pterygota</taxon>
        <taxon>Neoptera</taxon>
        <taxon>Polyneoptera</taxon>
        <taxon>Dictyoptera</taxon>
        <taxon>Blattodea</taxon>
        <taxon>Blaberoidea</taxon>
        <taxon>Blaberidae</taxon>
        <taxon>Diplopterinae</taxon>
        <taxon>Diploptera</taxon>
    </lineage>
</organism>
<dbReference type="Proteomes" id="UP001233999">
    <property type="component" value="Unassembled WGS sequence"/>
</dbReference>
<evidence type="ECO:0000256" key="1">
    <source>
        <dbReference type="ARBA" id="ARBA00004167"/>
    </source>
</evidence>
<dbReference type="AlphaFoldDB" id="A0AAD7ZXB8"/>
<evidence type="ECO:0000256" key="3">
    <source>
        <dbReference type="ARBA" id="ARBA00022692"/>
    </source>
</evidence>
<keyword evidence="6" id="KW-1133">Transmembrane helix</keyword>